<dbReference type="Proteomes" id="UP000681162">
    <property type="component" value="Unassembled WGS sequence"/>
</dbReference>
<dbReference type="EMBL" id="BORR01000002">
    <property type="protein sequence ID" value="GIO35753.1"/>
    <property type="molecule type" value="Genomic_DNA"/>
</dbReference>
<dbReference type="InterPro" id="IPR005358">
    <property type="entry name" value="Puta_zinc/iron-chelating_dom"/>
</dbReference>
<protein>
    <recommendedName>
        <fullName evidence="3">Zinc/iron-chelating domain-containing protein</fullName>
    </recommendedName>
</protein>
<organism evidence="1 2">
    <name type="scientific">Paenibacillus antibioticophila</name>
    <dbReference type="NCBI Taxonomy" id="1274374"/>
    <lineage>
        <taxon>Bacteria</taxon>
        <taxon>Bacillati</taxon>
        <taxon>Bacillota</taxon>
        <taxon>Bacilli</taxon>
        <taxon>Bacillales</taxon>
        <taxon>Paenibacillaceae</taxon>
        <taxon>Paenibacillus</taxon>
    </lineage>
</organism>
<comment type="caution">
    <text evidence="1">The sequence shown here is derived from an EMBL/GenBank/DDBJ whole genome shotgun (WGS) entry which is preliminary data.</text>
</comment>
<evidence type="ECO:0008006" key="3">
    <source>
        <dbReference type="Google" id="ProtNLM"/>
    </source>
</evidence>
<reference evidence="1 2" key="1">
    <citation type="submission" date="2021-03" db="EMBL/GenBank/DDBJ databases">
        <title>Antimicrobial resistance genes in bacteria isolated from Japanese honey, and their potential for conferring macrolide and lincosamide resistance in the American foulbrood pathogen Paenibacillus larvae.</title>
        <authorList>
            <person name="Okamoto M."/>
            <person name="Kumagai M."/>
            <person name="Kanamori H."/>
            <person name="Takamatsu D."/>
        </authorList>
    </citation>
    <scope>NUCLEOTIDE SEQUENCE [LARGE SCALE GENOMIC DNA]</scope>
    <source>
        <strain evidence="1 2">J41TS12</strain>
    </source>
</reference>
<dbReference type="Pfam" id="PF03692">
    <property type="entry name" value="CxxCxxCC"/>
    <property type="match status" value="1"/>
</dbReference>
<keyword evidence="2" id="KW-1185">Reference proteome</keyword>
<accession>A0A919XQM5</accession>
<gene>
    <name evidence="1" type="ORF">J41TS12_06140</name>
</gene>
<name>A0A919XQM5_9BACL</name>
<proteinExistence type="predicted"/>
<sequence>MMFNCNQCGLCCKKVGITEQYKHLDRGDGVCRHFDDDTNMCSIYDNRPLICRVKESYEHFYKDQMSLEEFYEANYRACDLLKDMEARSVSDLKSALIEKFEDIFGYRPGDEYEPRVRNALEIMCQGQYKKDQIINITDTSISSNGKSGLVLTVNSVCVKDAGNSTSRFIAKYEDIDYTYMKEERFLGVDISALELNMKYGTQYRISINKINKDKLMEFIDYAMSLYEDDDKLEW</sequence>
<dbReference type="AlphaFoldDB" id="A0A919XQM5"/>
<evidence type="ECO:0000313" key="1">
    <source>
        <dbReference type="EMBL" id="GIO35753.1"/>
    </source>
</evidence>
<evidence type="ECO:0000313" key="2">
    <source>
        <dbReference type="Proteomes" id="UP000681162"/>
    </source>
</evidence>